<keyword evidence="4 20" id="KW-0217">Developmental protein</keyword>
<dbReference type="GO" id="GO:0040008">
    <property type="term" value="P:regulation of growth"/>
    <property type="evidence" value="ECO:0007669"/>
    <property type="project" value="UniProtKB-UniRule"/>
</dbReference>
<dbReference type="PROSITE" id="PS50096">
    <property type="entry name" value="IQ"/>
    <property type="match status" value="1"/>
</dbReference>
<evidence type="ECO:0000313" key="24">
    <source>
        <dbReference type="Proteomes" id="UP000694402"/>
    </source>
</evidence>
<organism evidence="23 24">
    <name type="scientific">Oncorhynchus tshawytscha</name>
    <name type="common">Chinook salmon</name>
    <name type="synonym">Salmo tshawytscha</name>
    <dbReference type="NCBI Taxonomy" id="74940"/>
    <lineage>
        <taxon>Eukaryota</taxon>
        <taxon>Metazoa</taxon>
        <taxon>Chordata</taxon>
        <taxon>Craniata</taxon>
        <taxon>Vertebrata</taxon>
        <taxon>Euteleostomi</taxon>
        <taxon>Actinopterygii</taxon>
        <taxon>Neopterygii</taxon>
        <taxon>Teleostei</taxon>
        <taxon>Protacanthopterygii</taxon>
        <taxon>Salmoniformes</taxon>
        <taxon>Salmonidae</taxon>
        <taxon>Salmoninae</taxon>
        <taxon>Oncorhynchus</taxon>
    </lineage>
</organism>
<evidence type="ECO:0000256" key="11">
    <source>
        <dbReference type="ARBA" id="ARBA00023018"/>
    </source>
</evidence>
<reference evidence="23" key="3">
    <citation type="submission" date="2025-09" db="UniProtKB">
        <authorList>
            <consortium name="Ensembl"/>
        </authorList>
    </citation>
    <scope>IDENTIFICATION</scope>
</reference>
<keyword evidence="14 20" id="KW-0966">Cell projection</keyword>
<reference evidence="24" key="1">
    <citation type="journal article" date="2018" name="PLoS ONE">
        <title>Chinook salmon (Oncorhynchus tshawytscha) genome and transcriptome.</title>
        <authorList>
            <person name="Christensen K.A."/>
            <person name="Leong J.S."/>
            <person name="Sakhrani D."/>
            <person name="Biagi C.A."/>
            <person name="Minkley D.R."/>
            <person name="Withler R.E."/>
            <person name="Rondeau E.B."/>
            <person name="Koop B.F."/>
            <person name="Devlin R.H."/>
        </authorList>
    </citation>
    <scope>NUCLEOTIDE SEQUENCE [LARGE SCALE GENOMIC DNA]</scope>
</reference>
<sequence length="286" mass="31026">MLCCIRRTKPVEKNEEADQEIKQDEKKPEDKAHKAATKIQASFRGHILRKKMKDGEEDEEASPAVPEEAAKEAADGEEEKKEDIPPATEQAAEEKDPTDVKEEETSQAKSPISEKPANSPAPVATSPVAAATSPVAAAASPTAAVAPSEPPKEEAKAEPSNTKEKPKEVDSSEAPVSAQIPSTDCAEKSVEGGAVQEESKQADVPAATVSETADKEEPHQTQDKKGRPYCNPVSEMPIHVDELRNRLQIQHKPNSLHNSLNNTFIINNTIVREPNVQNDIMSRCYS</sequence>
<dbReference type="Pfam" id="PF00612">
    <property type="entry name" value="IQ"/>
    <property type="match status" value="1"/>
</dbReference>
<feature type="compositionally biased region" description="Basic and acidic residues" evidence="21">
    <location>
        <begin position="150"/>
        <end position="170"/>
    </location>
</feature>
<evidence type="ECO:0000256" key="20">
    <source>
        <dbReference type="RuleBase" id="RU368113"/>
    </source>
</evidence>
<proteinExistence type="inferred from homology"/>
<feature type="region of interest" description="Disordered" evidence="21">
    <location>
        <begin position="1"/>
        <end position="232"/>
    </location>
</feature>
<dbReference type="GO" id="GO:0005516">
    <property type="term" value="F:calmodulin binding"/>
    <property type="evidence" value="ECO:0007669"/>
    <property type="project" value="UniProtKB-UniRule"/>
</dbReference>
<evidence type="ECO:0000256" key="21">
    <source>
        <dbReference type="SAM" id="MobiDB-lite"/>
    </source>
</evidence>
<keyword evidence="11 20" id="KW-0770">Synapse</keyword>
<evidence type="ECO:0000313" key="23">
    <source>
        <dbReference type="Ensembl" id="ENSOTSP00005135431.1"/>
    </source>
</evidence>
<dbReference type="GO" id="GO:0031527">
    <property type="term" value="C:filopodium membrane"/>
    <property type="evidence" value="ECO:0007669"/>
    <property type="project" value="UniProtKB-SubCell"/>
</dbReference>
<evidence type="ECO:0000256" key="12">
    <source>
        <dbReference type="ARBA" id="ARBA00023136"/>
    </source>
</evidence>
<evidence type="ECO:0000256" key="16">
    <source>
        <dbReference type="ARBA" id="ARBA00025215"/>
    </source>
</evidence>
<evidence type="ECO:0000256" key="18">
    <source>
        <dbReference type="ARBA" id="ARBA00033250"/>
    </source>
</evidence>
<keyword evidence="8 20" id="KW-0221">Differentiation</keyword>
<keyword evidence="12" id="KW-0472">Membrane</keyword>
<dbReference type="InterPro" id="IPR018243">
    <property type="entry name" value="Neuromodulin_palmitoyl_site"/>
</dbReference>
<dbReference type="GO" id="GO:0007399">
    <property type="term" value="P:nervous system development"/>
    <property type="evidence" value="ECO:0007669"/>
    <property type="project" value="UniProtKB-KW"/>
</dbReference>
<dbReference type="InterPro" id="IPR000048">
    <property type="entry name" value="IQ_motif_EF-hand-BS"/>
</dbReference>
<dbReference type="Pfam" id="PF10580">
    <property type="entry name" value="Neuromodulin_N"/>
    <property type="match status" value="1"/>
</dbReference>
<comment type="subunit">
    <text evidence="20">Binds calmodulin with a greater affinity in the absence of Ca(2+) than in its presence.</text>
</comment>
<dbReference type="PROSITE" id="PS00412">
    <property type="entry name" value="NEUROMODULIN_1"/>
    <property type="match status" value="1"/>
</dbReference>
<feature type="domain" description="Neuromodulin N-terminal" evidence="22">
    <location>
        <begin position="2"/>
        <end position="32"/>
    </location>
</feature>
<evidence type="ECO:0000256" key="13">
    <source>
        <dbReference type="ARBA" id="ARBA00023139"/>
    </source>
</evidence>
<dbReference type="PRINTS" id="PR00215">
    <property type="entry name" value="NEUROMODULIN"/>
</dbReference>
<keyword evidence="13 20" id="KW-0564">Palmitate</keyword>
<evidence type="ECO:0000259" key="22">
    <source>
        <dbReference type="Pfam" id="PF10580"/>
    </source>
</evidence>
<dbReference type="Ensembl" id="ENSOTST00005184028.1">
    <property type="protein sequence ID" value="ENSOTSP00005135431.1"/>
    <property type="gene ID" value="ENSOTSG00005020531.2"/>
</dbReference>
<feature type="compositionally biased region" description="Basic and acidic residues" evidence="21">
    <location>
        <begin position="92"/>
        <end position="106"/>
    </location>
</feature>
<evidence type="ECO:0000256" key="8">
    <source>
        <dbReference type="ARBA" id="ARBA00022782"/>
    </source>
</evidence>
<comment type="similarity">
    <text evidence="2 20">Belongs to the neuromodulin family.</text>
</comment>
<evidence type="ECO:0000256" key="15">
    <source>
        <dbReference type="ARBA" id="ARBA00023288"/>
    </source>
</evidence>
<feature type="compositionally biased region" description="Basic and acidic residues" evidence="21">
    <location>
        <begin position="9"/>
        <end position="33"/>
    </location>
</feature>
<protein>
    <recommendedName>
        <fullName evidence="3 20">Neuromodulin</fullName>
    </recommendedName>
    <alternativeName>
        <fullName evidence="17 20">Axonal membrane protein GAP-43</fullName>
    </alternativeName>
    <alternativeName>
        <fullName evidence="18 20">Growth-associated protein 43</fullName>
    </alternativeName>
</protein>
<evidence type="ECO:0000256" key="6">
    <source>
        <dbReference type="ARBA" id="ARBA00022553"/>
    </source>
</evidence>
<keyword evidence="7 20" id="KW-0341">Growth regulation</keyword>
<keyword evidence="6 20" id="KW-0597">Phosphoprotein</keyword>
<evidence type="ECO:0000256" key="7">
    <source>
        <dbReference type="ARBA" id="ARBA00022604"/>
    </source>
</evidence>
<dbReference type="InterPro" id="IPR033137">
    <property type="entry name" value="Neuromodulin_P_site"/>
</dbReference>
<evidence type="ECO:0000256" key="10">
    <source>
        <dbReference type="ARBA" id="ARBA00022902"/>
    </source>
</evidence>
<feature type="compositionally biased region" description="Low complexity" evidence="21">
    <location>
        <begin position="116"/>
        <end position="147"/>
    </location>
</feature>
<gene>
    <name evidence="23" type="primary">GAP43</name>
</gene>
<evidence type="ECO:0000256" key="19">
    <source>
        <dbReference type="ARBA" id="ARBA00034103"/>
    </source>
</evidence>
<comment type="PTM">
    <text evidence="20">Palmitoylated. Palmitoylation is essential for plasma membrane association.</text>
</comment>
<comment type="subcellular location">
    <subcellularLocation>
        <location evidence="20">Cell membrane</location>
        <topology evidence="20">Peripheral membrane protein</topology>
        <orientation evidence="20">Cytoplasmic side</orientation>
    </subcellularLocation>
    <subcellularLocation>
        <location evidence="1 20">Cell projection</location>
        <location evidence="1 20">Growth cone membrane</location>
        <topology evidence="1 20">Peripheral membrane protein</topology>
        <orientation evidence="1 20">Cytoplasmic side</orientation>
    </subcellularLocation>
    <subcellularLocation>
        <location evidence="19 20">Synapse</location>
    </subcellularLocation>
    <subcellularLocation>
        <location evidence="20">Cell projection</location>
        <location evidence="20">Filopodium membrane</location>
        <topology evidence="20">Peripheral membrane protein</topology>
    </subcellularLocation>
</comment>
<dbReference type="GO" id="GO:0030154">
    <property type="term" value="P:cell differentiation"/>
    <property type="evidence" value="ECO:0007669"/>
    <property type="project" value="UniProtKB-KW"/>
</dbReference>
<evidence type="ECO:0000256" key="4">
    <source>
        <dbReference type="ARBA" id="ARBA00022473"/>
    </source>
</evidence>
<dbReference type="SMART" id="SM00015">
    <property type="entry name" value="IQ"/>
    <property type="match status" value="1"/>
</dbReference>
<evidence type="ECO:0000256" key="17">
    <source>
        <dbReference type="ARBA" id="ARBA00030597"/>
    </source>
</evidence>
<feature type="compositionally biased region" description="Basic and acidic residues" evidence="21">
    <location>
        <begin position="68"/>
        <end position="84"/>
    </location>
</feature>
<evidence type="ECO:0000256" key="5">
    <source>
        <dbReference type="ARBA" id="ARBA00022475"/>
    </source>
</evidence>
<dbReference type="InterPro" id="IPR001422">
    <property type="entry name" value="Neuromodulin"/>
</dbReference>
<dbReference type="GO" id="GO:0032584">
    <property type="term" value="C:growth cone membrane"/>
    <property type="evidence" value="ECO:0007669"/>
    <property type="project" value="UniProtKB-SubCell"/>
</dbReference>
<keyword evidence="5 20" id="KW-1003">Cell membrane</keyword>
<evidence type="ECO:0000256" key="1">
    <source>
        <dbReference type="ARBA" id="ARBA00004503"/>
    </source>
</evidence>
<keyword evidence="9 20" id="KW-0112">Calmodulin-binding</keyword>
<dbReference type="InterPro" id="IPR018947">
    <property type="entry name" value="Neuromodulin_N"/>
</dbReference>
<dbReference type="GeneTree" id="ENSGT00730000111265"/>
<evidence type="ECO:0000256" key="2">
    <source>
        <dbReference type="ARBA" id="ARBA00005890"/>
    </source>
</evidence>
<comment type="function">
    <text evidence="16 20">This protein is associated with nerve growth. It is a major component of the motile 'growth cones' that form the tips of elongating axons. Plays a role in axonal and dendritic filopodia induction.</text>
</comment>
<reference evidence="23" key="2">
    <citation type="submission" date="2025-08" db="UniProtKB">
        <authorList>
            <consortium name="Ensembl"/>
        </authorList>
    </citation>
    <scope>IDENTIFICATION</scope>
</reference>
<evidence type="ECO:0000256" key="3">
    <source>
        <dbReference type="ARBA" id="ARBA00021591"/>
    </source>
</evidence>
<evidence type="ECO:0000256" key="14">
    <source>
        <dbReference type="ARBA" id="ARBA00023273"/>
    </source>
</evidence>
<feature type="compositionally biased region" description="Basic and acidic residues" evidence="21">
    <location>
        <begin position="212"/>
        <end position="226"/>
    </location>
</feature>
<dbReference type="AlphaFoldDB" id="A0AAZ3R2H4"/>
<keyword evidence="15 20" id="KW-0449">Lipoprotein</keyword>
<dbReference type="PROSITE" id="PS00413">
    <property type="entry name" value="NEUROMODULIN_2"/>
    <property type="match status" value="1"/>
</dbReference>
<keyword evidence="10 20" id="KW-0524">Neurogenesis</keyword>
<dbReference type="Proteomes" id="UP000694402">
    <property type="component" value="Unassembled WGS sequence"/>
</dbReference>
<evidence type="ECO:0000256" key="9">
    <source>
        <dbReference type="ARBA" id="ARBA00022860"/>
    </source>
</evidence>
<accession>A0AAZ3R2H4</accession>
<name>A0AAZ3R2H4_ONCTS</name>
<dbReference type="Gene3D" id="1.20.5.190">
    <property type="match status" value="1"/>
</dbReference>
<keyword evidence="24" id="KW-1185">Reference proteome</keyword>
<dbReference type="GO" id="GO:0045202">
    <property type="term" value="C:synapse"/>
    <property type="evidence" value="ECO:0007669"/>
    <property type="project" value="UniProtKB-SubCell"/>
</dbReference>